<evidence type="ECO:0000313" key="3">
    <source>
        <dbReference type="Proteomes" id="UP000075635"/>
    </source>
</evidence>
<dbReference type="GO" id="GO:0060070">
    <property type="term" value="P:canonical Wnt signaling pathway"/>
    <property type="evidence" value="ECO:0007669"/>
    <property type="project" value="TreeGrafter"/>
</dbReference>
<dbReference type="GO" id="GO:0005886">
    <property type="term" value="C:plasma membrane"/>
    <property type="evidence" value="ECO:0007669"/>
    <property type="project" value="TreeGrafter"/>
</dbReference>
<comment type="caution">
    <text evidence="2">The sequence shown here is derived from an EMBL/GenBank/DDBJ whole genome shotgun (WGS) entry which is preliminary data.</text>
</comment>
<dbReference type="Pfam" id="PF16472">
    <property type="entry name" value="DUF5050"/>
    <property type="match status" value="1"/>
</dbReference>
<dbReference type="InterPro" id="IPR000033">
    <property type="entry name" value="LDLR_classB_rpt"/>
</dbReference>
<feature type="domain" description="Prolow-density lipoprotein receptor-related protein 1-like beta-propeller" evidence="1">
    <location>
        <begin position="163"/>
        <end position="384"/>
    </location>
</feature>
<organism evidence="2 3">
    <name type="scientific">Sorangium cellulosum</name>
    <name type="common">Polyangium cellulosum</name>
    <dbReference type="NCBI Taxonomy" id="56"/>
    <lineage>
        <taxon>Bacteria</taxon>
        <taxon>Pseudomonadati</taxon>
        <taxon>Myxococcota</taxon>
        <taxon>Polyangia</taxon>
        <taxon>Polyangiales</taxon>
        <taxon>Polyangiaceae</taxon>
        <taxon>Sorangium</taxon>
    </lineage>
</organism>
<dbReference type="Proteomes" id="UP000075635">
    <property type="component" value="Unassembled WGS sequence"/>
</dbReference>
<dbReference type="GO" id="GO:0017147">
    <property type="term" value="F:Wnt-protein binding"/>
    <property type="evidence" value="ECO:0007669"/>
    <property type="project" value="TreeGrafter"/>
</dbReference>
<gene>
    <name evidence="2" type="ORF">BE17_38145</name>
</gene>
<dbReference type="InterPro" id="IPR032485">
    <property type="entry name" value="LRP1-like_beta_prop"/>
</dbReference>
<dbReference type="InterPro" id="IPR050778">
    <property type="entry name" value="Cueball_EGF_LRP_Nidogen"/>
</dbReference>
<dbReference type="SUPFAM" id="SSF101898">
    <property type="entry name" value="NHL repeat"/>
    <property type="match status" value="1"/>
</dbReference>
<dbReference type="Gene3D" id="2.120.10.30">
    <property type="entry name" value="TolB, C-terminal domain"/>
    <property type="match status" value="2"/>
</dbReference>
<name>A0A150RJX4_SORCE</name>
<evidence type="ECO:0000313" key="2">
    <source>
        <dbReference type="EMBL" id="KYF80008.1"/>
    </source>
</evidence>
<reference evidence="2 3" key="1">
    <citation type="submission" date="2014-02" db="EMBL/GenBank/DDBJ databases">
        <title>The small core and large imbalanced accessory genome model reveals a collaborative survival strategy of Sorangium cellulosum strains in nature.</title>
        <authorList>
            <person name="Han K."/>
            <person name="Peng R."/>
            <person name="Blom J."/>
            <person name="Li Y.-Z."/>
        </authorList>
    </citation>
    <scope>NUCLEOTIDE SEQUENCE [LARGE SCALE GENOMIC DNA]</scope>
    <source>
        <strain evidence="2 3">So0011-07</strain>
    </source>
</reference>
<accession>A0A150RJX4</accession>
<dbReference type="PANTHER" id="PTHR46513:SF13">
    <property type="entry name" value="EGF-LIKE DOMAIN-CONTAINING PROTEIN"/>
    <property type="match status" value="1"/>
</dbReference>
<protein>
    <recommendedName>
        <fullName evidence="1">Prolow-density lipoprotein receptor-related protein 1-like beta-propeller domain-containing protein</fullName>
    </recommendedName>
</protein>
<sequence length="426" mass="43563">MIAAGLALSSACTALLGGDQDYYEVTGTGGAGGAGASGGAGGGGAGGDGGAGGGPPETCGAADECPRGDVCQVPVCDDGICGFEPADAGTPCGGSGSCDDGACVCPSGEAYCEEACVDTAADPLHCGACGHDCQGGACEASACQPVALAEGFQNPVGIALDAERVYWTNQAVEGSVMAVSKRGGAPAALATGVHSPWDIAVAGDYVYWSSYVLGYLSRSPIDRSDPVELTQQSKPVAIAVDATNLYWADAVGYTINKMSLAGGAEPERLVAEQNEPFDLAVDATHVYWTLDAETISKGMVLRAPIAGGEAETLAADQRQPRGIAVDATHVYWVNQDGDVHKTQREGGGRDITLVRAGLHARSIAVDATHVYWTAPNDGAVRRTPLDGGVAETFAEAQEMPWEIGLDETSVYWTNNVNPGRVMKRAK</sequence>
<dbReference type="InterPro" id="IPR011042">
    <property type="entry name" value="6-blade_b-propeller_TolB-like"/>
</dbReference>
<proteinExistence type="predicted"/>
<dbReference type="SMART" id="SM00135">
    <property type="entry name" value="LY"/>
    <property type="match status" value="3"/>
</dbReference>
<dbReference type="PANTHER" id="PTHR46513">
    <property type="entry name" value="VITELLOGENIN RECEPTOR-LIKE PROTEIN-RELATED-RELATED"/>
    <property type="match status" value="1"/>
</dbReference>
<dbReference type="EMBL" id="JEMB01002587">
    <property type="protein sequence ID" value="KYF80008.1"/>
    <property type="molecule type" value="Genomic_DNA"/>
</dbReference>
<dbReference type="AlphaFoldDB" id="A0A150RJX4"/>
<evidence type="ECO:0000259" key="1">
    <source>
        <dbReference type="Pfam" id="PF16472"/>
    </source>
</evidence>
<dbReference type="GO" id="GO:0042813">
    <property type="term" value="F:Wnt receptor activity"/>
    <property type="evidence" value="ECO:0007669"/>
    <property type="project" value="TreeGrafter"/>
</dbReference>